<comment type="caution">
    <text evidence="2">The sequence shown here is derived from an EMBL/GenBank/DDBJ whole genome shotgun (WGS) entry which is preliminary data.</text>
</comment>
<evidence type="ECO:0000259" key="1">
    <source>
        <dbReference type="Pfam" id="PF19580"/>
    </source>
</evidence>
<accession>A0A368UJR4</accession>
<evidence type="ECO:0000313" key="3">
    <source>
        <dbReference type="Proteomes" id="UP000252733"/>
    </source>
</evidence>
<dbReference type="PANTHER" id="PTHR42834:SF1">
    <property type="entry name" value="ENDONUCLEASE_EXONUCLEASE_PHOSPHATASE FAMILY PROTEIN (AFU_ORTHOLOGUE AFUA_3G09210)"/>
    <property type="match status" value="1"/>
</dbReference>
<dbReference type="InterPro" id="IPR036691">
    <property type="entry name" value="Endo/exonu/phosph_ase_sf"/>
</dbReference>
<dbReference type="Pfam" id="PF19580">
    <property type="entry name" value="Exo_endo_phos_3"/>
    <property type="match status" value="1"/>
</dbReference>
<name>A0A368UJR4_9BACT</name>
<proteinExistence type="predicted"/>
<dbReference type="SUPFAM" id="SSF56219">
    <property type="entry name" value="DNase I-like"/>
    <property type="match status" value="1"/>
</dbReference>
<dbReference type="RefSeq" id="WP_114438020.1">
    <property type="nucleotide sequence ID" value="NZ_QPIZ01000034.1"/>
</dbReference>
<dbReference type="GO" id="GO:0003824">
    <property type="term" value="F:catalytic activity"/>
    <property type="evidence" value="ECO:0007669"/>
    <property type="project" value="InterPro"/>
</dbReference>
<sequence>MTFLGALRGILFLLVFLRVVSMFGQAKSPDPAGVMFYNVENLFNPKHNEGKNDLEFTPDGDRRWNRFRQIKKENNICRVILYAGRWIPPVLIGLCEVEDRKVLESLVFNTGLQHLDYSIVHFDSPDKRGIDAALLYRSNRFLVLEAEPHQVIFEEDNRPTRDILYVKGVLDGRDTLHIMVNHWPSRWGGEMATSNKRMVASSVLKNLCDTILNQNPTAAIIAMGDFNDGPEDESLRNLKSCLENIALNSDGDVPGTIKYRHEWDCFDQILVSENLLPGAGKLALKEEKMKIISAPFLLEDDPVYPGKMLNRTYRGFEYQGGFSDHLPVYVELVRPPVP</sequence>
<keyword evidence="3" id="KW-1185">Reference proteome</keyword>
<organism evidence="2 3">
    <name type="scientific">Marinilabilia salmonicolor</name>
    <dbReference type="NCBI Taxonomy" id="989"/>
    <lineage>
        <taxon>Bacteria</taxon>
        <taxon>Pseudomonadati</taxon>
        <taxon>Bacteroidota</taxon>
        <taxon>Bacteroidia</taxon>
        <taxon>Marinilabiliales</taxon>
        <taxon>Marinilabiliaceae</taxon>
        <taxon>Marinilabilia</taxon>
    </lineage>
</organism>
<dbReference type="Gene3D" id="3.60.10.10">
    <property type="entry name" value="Endonuclease/exonuclease/phosphatase"/>
    <property type="match status" value="1"/>
</dbReference>
<dbReference type="PANTHER" id="PTHR42834">
    <property type="entry name" value="ENDONUCLEASE/EXONUCLEASE/PHOSPHATASE FAMILY PROTEIN (AFU_ORTHOLOGUE AFUA_3G09210)"/>
    <property type="match status" value="1"/>
</dbReference>
<reference evidence="2 3" key="1">
    <citation type="submission" date="2018-07" db="EMBL/GenBank/DDBJ databases">
        <title>Freshwater and sediment microbial communities from various areas in North America, analyzing microbe dynamics in response to fracking.</title>
        <authorList>
            <person name="Lamendella R."/>
        </authorList>
    </citation>
    <scope>NUCLEOTIDE SEQUENCE [LARGE SCALE GENOMIC DNA]</scope>
    <source>
        <strain evidence="2 3">160A</strain>
    </source>
</reference>
<protein>
    <recommendedName>
        <fullName evidence="1">Endonuclease/exonuclease/phosphatase domain-containing protein</fullName>
    </recommendedName>
</protein>
<gene>
    <name evidence="2" type="ORF">DFO77_13416</name>
</gene>
<evidence type="ECO:0000313" key="2">
    <source>
        <dbReference type="EMBL" id="RCW28902.1"/>
    </source>
</evidence>
<feature type="domain" description="Endonuclease/exonuclease/phosphatase" evidence="1">
    <location>
        <begin position="34"/>
        <end position="333"/>
    </location>
</feature>
<dbReference type="AlphaFoldDB" id="A0A368UJR4"/>
<dbReference type="EMBL" id="QPIZ01000034">
    <property type="protein sequence ID" value="RCW28902.1"/>
    <property type="molecule type" value="Genomic_DNA"/>
</dbReference>
<dbReference type="Proteomes" id="UP000252733">
    <property type="component" value="Unassembled WGS sequence"/>
</dbReference>
<dbReference type="InterPro" id="IPR005135">
    <property type="entry name" value="Endo/exonuclease/phosphatase"/>
</dbReference>